<dbReference type="AlphaFoldDB" id="A0A4Y2KHY0"/>
<keyword evidence="1" id="KW-1133">Transmembrane helix</keyword>
<comment type="caution">
    <text evidence="2">The sequence shown here is derived from an EMBL/GenBank/DDBJ whole genome shotgun (WGS) entry which is preliminary data.</text>
</comment>
<accession>A0A4Y2KHY0</accession>
<keyword evidence="1" id="KW-0472">Membrane</keyword>
<evidence type="ECO:0000256" key="1">
    <source>
        <dbReference type="SAM" id="Phobius"/>
    </source>
</evidence>
<protein>
    <submittedName>
        <fullName evidence="2">Uncharacterized protein</fullName>
    </submittedName>
</protein>
<name>A0A4Y2KHY0_ARAVE</name>
<dbReference type="EMBL" id="BGPR01004572">
    <property type="protein sequence ID" value="GBN01003.1"/>
    <property type="molecule type" value="Genomic_DNA"/>
</dbReference>
<keyword evidence="3" id="KW-1185">Reference proteome</keyword>
<dbReference type="PANTHER" id="PTHR11161">
    <property type="entry name" value="O-ACYLTRANSFERASE"/>
    <property type="match status" value="1"/>
</dbReference>
<keyword evidence="1" id="KW-0812">Transmembrane</keyword>
<gene>
    <name evidence="2" type="ORF">AVEN_260944_1</name>
</gene>
<organism evidence="2 3">
    <name type="scientific">Araneus ventricosus</name>
    <name type="common">Orbweaver spider</name>
    <name type="synonym">Epeira ventricosa</name>
    <dbReference type="NCBI Taxonomy" id="182803"/>
    <lineage>
        <taxon>Eukaryota</taxon>
        <taxon>Metazoa</taxon>
        <taxon>Ecdysozoa</taxon>
        <taxon>Arthropoda</taxon>
        <taxon>Chelicerata</taxon>
        <taxon>Arachnida</taxon>
        <taxon>Araneae</taxon>
        <taxon>Araneomorphae</taxon>
        <taxon>Entelegynae</taxon>
        <taxon>Araneoidea</taxon>
        <taxon>Araneidae</taxon>
        <taxon>Araneus</taxon>
    </lineage>
</organism>
<dbReference type="InterPro" id="IPR052728">
    <property type="entry name" value="O2_lipid_transport_reg"/>
</dbReference>
<reference evidence="2 3" key="1">
    <citation type="journal article" date="2019" name="Sci. Rep.">
        <title>Orb-weaving spider Araneus ventricosus genome elucidates the spidroin gene catalogue.</title>
        <authorList>
            <person name="Kono N."/>
            <person name="Nakamura H."/>
            <person name="Ohtoshi R."/>
            <person name="Moran D.A.P."/>
            <person name="Shinohara A."/>
            <person name="Yoshida Y."/>
            <person name="Fujiwara M."/>
            <person name="Mori M."/>
            <person name="Tomita M."/>
            <person name="Arakawa K."/>
        </authorList>
    </citation>
    <scope>NUCLEOTIDE SEQUENCE [LARGE SCALE GENOMIC DNA]</scope>
</reference>
<proteinExistence type="predicted"/>
<feature type="transmembrane region" description="Helical" evidence="1">
    <location>
        <begin position="209"/>
        <end position="231"/>
    </location>
</feature>
<dbReference type="Proteomes" id="UP000499080">
    <property type="component" value="Unassembled WGS sequence"/>
</dbReference>
<evidence type="ECO:0000313" key="3">
    <source>
        <dbReference type="Proteomes" id="UP000499080"/>
    </source>
</evidence>
<sequence length="291" mass="32830">MLFNVSQCYGSSFIVGDVRALPRHPGYYISNVAGYCCYSYAKSKKCQSCKDSISVNDKFEIPDDVEDSYIQALDRGCLAYPKPGVLQIIIYSYVVVQQLISEKYEHMFLKMQKLKALKVRKIGNFQAESAGTRNSDSNSATIFFRGAHYFSDHDHDPRPPIRPLGLDIWTYFDIVHIKPYTRLGSYAAGIALGCYMHKQKLSNFKKFNLVKLSLGWIISSFLLWLCTFGVIDPQGSAYEIAAFHSIKPLLYGCFFSWVTFACFTGQGACFNPANMPLVMDLSCVVLHPNSK</sequence>
<evidence type="ECO:0000313" key="2">
    <source>
        <dbReference type="EMBL" id="GBN01003.1"/>
    </source>
</evidence>
<dbReference type="PANTHER" id="PTHR11161:SF0">
    <property type="entry name" value="O-ACYLTRANSFERASE LIKE PROTEIN"/>
    <property type="match status" value="1"/>
</dbReference>